<keyword evidence="4" id="KW-1185">Reference proteome</keyword>
<reference evidence="3 4" key="1">
    <citation type="journal article" date="2021" name="Genome Biol. Evol.">
        <title>The evolution of interdependence in a four-way mealybug symbiosis.</title>
        <authorList>
            <person name="Garber A.I."/>
            <person name="Kupper M."/>
            <person name="Laetsch D.R."/>
            <person name="Weldon S.R."/>
            <person name="Ladinsky M.S."/>
            <person name="Bjorkman P.J."/>
            <person name="McCutcheon J.P."/>
        </authorList>
    </citation>
    <scope>NUCLEOTIDE SEQUENCE [LARGE SCALE GENOMIC DNA]</scope>
    <source>
        <strain evidence="3">SOD</strain>
    </source>
</reference>
<accession>A0ABS5YB59</accession>
<evidence type="ECO:0000256" key="1">
    <source>
        <dbReference type="SAM" id="MobiDB-lite"/>
    </source>
</evidence>
<gene>
    <name evidence="3" type="ORF">JZM24_08735</name>
</gene>
<evidence type="ECO:0000313" key="3">
    <source>
        <dbReference type="EMBL" id="MBT9432183.1"/>
    </source>
</evidence>
<dbReference type="RefSeq" id="WP_215669356.1">
    <property type="nucleotide sequence ID" value="NZ_JAFJYC010000001.1"/>
</dbReference>
<feature type="compositionally biased region" description="Low complexity" evidence="1">
    <location>
        <begin position="51"/>
        <end position="82"/>
    </location>
</feature>
<keyword evidence="2" id="KW-0732">Signal</keyword>
<evidence type="ECO:0000313" key="4">
    <source>
        <dbReference type="Proteomes" id="UP000811282"/>
    </source>
</evidence>
<dbReference type="Proteomes" id="UP000811282">
    <property type="component" value="Unassembled WGS sequence"/>
</dbReference>
<dbReference type="EMBL" id="JAFJYC010000001">
    <property type="protein sequence ID" value="MBT9432183.1"/>
    <property type="molecule type" value="Genomic_DNA"/>
</dbReference>
<feature type="signal peptide" evidence="2">
    <location>
        <begin position="1"/>
        <end position="23"/>
    </location>
</feature>
<name>A0ABS5YB59_9GAMM</name>
<proteinExistence type="predicted"/>
<comment type="caution">
    <text evidence="3">The sequence shown here is derived from an EMBL/GenBank/DDBJ whole genome shotgun (WGS) entry which is preliminary data.</text>
</comment>
<evidence type="ECO:0000256" key="2">
    <source>
        <dbReference type="SAM" id="SignalP"/>
    </source>
</evidence>
<feature type="chain" id="PRO_5047054063" evidence="2">
    <location>
        <begin position="24"/>
        <end position="88"/>
    </location>
</feature>
<feature type="compositionally biased region" description="Polar residues" evidence="1">
    <location>
        <begin position="38"/>
        <end position="50"/>
    </location>
</feature>
<protein>
    <submittedName>
        <fullName evidence="3">DUF2756 domain-containing protein</fullName>
    </submittedName>
</protein>
<organism evidence="3 4">
    <name type="scientific">Candidatus Sodalis endolongispinus</name>
    <dbReference type="NCBI Taxonomy" id="2812662"/>
    <lineage>
        <taxon>Bacteria</taxon>
        <taxon>Pseudomonadati</taxon>
        <taxon>Pseudomonadota</taxon>
        <taxon>Gammaproteobacteria</taxon>
        <taxon>Enterobacterales</taxon>
        <taxon>Bruguierivoracaceae</taxon>
        <taxon>Sodalis</taxon>
    </lineage>
</organism>
<feature type="region of interest" description="Disordered" evidence="1">
    <location>
        <begin position="24"/>
        <end position="88"/>
    </location>
</feature>
<sequence length="88" mass="10369">MKTYPVMRGWLIPLMLAAPPALAATKPRPPVEDPLNRALQQLQNHMDNSAQQQKSQFQQQQRQQTQQQRQQLQQQLETNQQRTRQKQP</sequence>